<proteinExistence type="predicted"/>
<keyword evidence="1" id="KW-1133">Transmembrane helix</keyword>
<evidence type="ECO:0000313" key="3">
    <source>
        <dbReference type="Proteomes" id="UP000772434"/>
    </source>
</evidence>
<name>A0A9P5Q4T7_9AGAR</name>
<dbReference type="EMBL" id="JADNRY010000012">
    <property type="protein sequence ID" value="KAF9074617.1"/>
    <property type="molecule type" value="Genomic_DNA"/>
</dbReference>
<accession>A0A9P5Q4T7</accession>
<evidence type="ECO:0000313" key="2">
    <source>
        <dbReference type="EMBL" id="KAF9074617.1"/>
    </source>
</evidence>
<gene>
    <name evidence="2" type="ORF">BDP27DRAFT_1316554</name>
</gene>
<evidence type="ECO:0000256" key="1">
    <source>
        <dbReference type="SAM" id="Phobius"/>
    </source>
</evidence>
<dbReference type="AlphaFoldDB" id="A0A9P5Q4T7"/>
<keyword evidence="3" id="KW-1185">Reference proteome</keyword>
<keyword evidence="1" id="KW-0472">Membrane</keyword>
<keyword evidence="1" id="KW-0812">Transmembrane</keyword>
<reference evidence="2" key="1">
    <citation type="submission" date="2020-11" db="EMBL/GenBank/DDBJ databases">
        <authorList>
            <consortium name="DOE Joint Genome Institute"/>
            <person name="Ahrendt S."/>
            <person name="Riley R."/>
            <person name="Andreopoulos W."/>
            <person name="Labutti K."/>
            <person name="Pangilinan J."/>
            <person name="Ruiz-Duenas F.J."/>
            <person name="Barrasa J.M."/>
            <person name="Sanchez-Garcia M."/>
            <person name="Camarero S."/>
            <person name="Miyauchi S."/>
            <person name="Serrano A."/>
            <person name="Linde D."/>
            <person name="Babiker R."/>
            <person name="Drula E."/>
            <person name="Ayuso-Fernandez I."/>
            <person name="Pacheco R."/>
            <person name="Padilla G."/>
            <person name="Ferreira P."/>
            <person name="Barriuso J."/>
            <person name="Kellner H."/>
            <person name="Castanera R."/>
            <person name="Alfaro M."/>
            <person name="Ramirez L."/>
            <person name="Pisabarro A.G."/>
            <person name="Kuo A."/>
            <person name="Tritt A."/>
            <person name="Lipzen A."/>
            <person name="He G."/>
            <person name="Yan M."/>
            <person name="Ng V."/>
            <person name="Cullen D."/>
            <person name="Martin F."/>
            <person name="Rosso M.-N."/>
            <person name="Henrissat B."/>
            <person name="Hibbett D."/>
            <person name="Martinez A.T."/>
            <person name="Grigoriev I.V."/>
        </authorList>
    </citation>
    <scope>NUCLEOTIDE SEQUENCE</scope>
    <source>
        <strain evidence="2">AH 40177</strain>
    </source>
</reference>
<protein>
    <submittedName>
        <fullName evidence="2">Uncharacterized protein</fullName>
    </submittedName>
</protein>
<dbReference type="Proteomes" id="UP000772434">
    <property type="component" value="Unassembled WGS sequence"/>
</dbReference>
<sequence>MQHKPWLFLFRDYLTVPSILSSFLAIAPLQPTLGKVYRMYDSSPTIHKLSPAYSYVQGLFERDVTCSHLLGRTLHPAYYAQLVCHDLYECYADTYFAGLSWSHPKRLKFPADRTILMAGTTSDDAGIIMNLINLSERSPLYRLPILAYNCQTYMWWPAA</sequence>
<feature type="transmembrane region" description="Helical" evidence="1">
    <location>
        <begin position="6"/>
        <end position="29"/>
    </location>
</feature>
<organism evidence="2 3">
    <name type="scientific">Rhodocollybia butyracea</name>
    <dbReference type="NCBI Taxonomy" id="206335"/>
    <lineage>
        <taxon>Eukaryota</taxon>
        <taxon>Fungi</taxon>
        <taxon>Dikarya</taxon>
        <taxon>Basidiomycota</taxon>
        <taxon>Agaricomycotina</taxon>
        <taxon>Agaricomycetes</taxon>
        <taxon>Agaricomycetidae</taxon>
        <taxon>Agaricales</taxon>
        <taxon>Marasmiineae</taxon>
        <taxon>Omphalotaceae</taxon>
        <taxon>Rhodocollybia</taxon>
    </lineage>
</organism>
<comment type="caution">
    <text evidence="2">The sequence shown here is derived from an EMBL/GenBank/DDBJ whole genome shotgun (WGS) entry which is preliminary data.</text>
</comment>